<dbReference type="InterPro" id="IPR011249">
    <property type="entry name" value="Metalloenz_LuxS/M16"/>
</dbReference>
<dbReference type="PANTHER" id="PTHR11851">
    <property type="entry name" value="METALLOPROTEASE"/>
    <property type="match status" value="1"/>
</dbReference>
<proteinExistence type="inferred from homology"/>
<sequence length="444" mass="49345">MPSWTTQDCPQGSSQDFNQDSNLVQAVQLDSGLTLIHQQVTATPVTVVDVWVHAGVCAEPHSWPGSAHFLEHMIFKGTPTLAPGMFDWMIEGQGGVTNAVTSHDHAHYFMITAATDLAQTLPYLADLLLNAAIPITEFEAERQVILAEIAQMQANPDWQVYHALLRGIYGAHPYGRPVLGSPEQVQQRSASELRLFHQMYYQPNNMTLVVVGDVSRDRAIDLASKHFQALHRGSCFPSLRPRPIKTPLAESARSHCMLRLPGIEQARLMMAWLGPSLDELEDGYGLDVLATLLTGGRRARLVQELCDQRQWIYSIDSSFTAQHQGGIFTISAWLPAPNMAAVKGVINETIAELQSTLIQEEDLQRCQRLLCHDFIFSTETPSQLAGIYGYYGVCNQLHRALTYATVIQKMTPADVQRLAQQYLTPRRCTLATLEPDEAASGLWV</sequence>
<feature type="domain" description="Peptidase M16 N-terminal" evidence="3">
    <location>
        <begin position="42"/>
        <end position="180"/>
    </location>
</feature>
<evidence type="ECO:0000256" key="2">
    <source>
        <dbReference type="RuleBase" id="RU004447"/>
    </source>
</evidence>
<comment type="caution">
    <text evidence="5">The sequence shown here is derived from an EMBL/GenBank/DDBJ whole genome shotgun (WGS) entry which is preliminary data.</text>
</comment>
<dbReference type="GO" id="GO:0004222">
    <property type="term" value="F:metalloendopeptidase activity"/>
    <property type="evidence" value="ECO:0007669"/>
    <property type="project" value="InterPro"/>
</dbReference>
<dbReference type="InterPro" id="IPR007863">
    <property type="entry name" value="Peptidase_M16_C"/>
</dbReference>
<dbReference type="GO" id="GO:0046872">
    <property type="term" value="F:metal ion binding"/>
    <property type="evidence" value="ECO:0007669"/>
    <property type="project" value="InterPro"/>
</dbReference>
<evidence type="ECO:0000259" key="4">
    <source>
        <dbReference type="Pfam" id="PF05193"/>
    </source>
</evidence>
<feature type="domain" description="Peptidase M16 C-terminal" evidence="4">
    <location>
        <begin position="190"/>
        <end position="369"/>
    </location>
</feature>
<comment type="similarity">
    <text evidence="1 2">Belongs to the peptidase M16 family.</text>
</comment>
<dbReference type="AlphaFoldDB" id="A0A8K2AC26"/>
<dbReference type="GO" id="GO:0006508">
    <property type="term" value="P:proteolysis"/>
    <property type="evidence" value="ECO:0007669"/>
    <property type="project" value="InterPro"/>
</dbReference>
<dbReference type="Pfam" id="PF00675">
    <property type="entry name" value="Peptidase_M16"/>
    <property type="match status" value="1"/>
</dbReference>
<evidence type="ECO:0000256" key="1">
    <source>
        <dbReference type="ARBA" id="ARBA00007261"/>
    </source>
</evidence>
<gene>
    <name evidence="5" type="ORF">GS597_00345</name>
</gene>
<evidence type="ECO:0000259" key="3">
    <source>
        <dbReference type="Pfam" id="PF00675"/>
    </source>
</evidence>
<dbReference type="Pfam" id="PF05193">
    <property type="entry name" value="Peptidase_M16_C"/>
    <property type="match status" value="1"/>
</dbReference>
<dbReference type="InterPro" id="IPR050361">
    <property type="entry name" value="MPP/UQCRC_Complex"/>
</dbReference>
<dbReference type="PANTHER" id="PTHR11851:SF49">
    <property type="entry name" value="MITOCHONDRIAL-PROCESSING PEPTIDASE SUBUNIT ALPHA"/>
    <property type="match status" value="1"/>
</dbReference>
<dbReference type="EMBL" id="WVIC01000001">
    <property type="protein sequence ID" value="NCJ04994.1"/>
    <property type="molecule type" value="Genomic_DNA"/>
</dbReference>
<evidence type="ECO:0000313" key="5">
    <source>
        <dbReference type="EMBL" id="NCJ04994.1"/>
    </source>
</evidence>
<dbReference type="SUPFAM" id="SSF63411">
    <property type="entry name" value="LuxS/MPP-like metallohydrolase"/>
    <property type="match status" value="2"/>
</dbReference>
<dbReference type="InterPro" id="IPR001431">
    <property type="entry name" value="Pept_M16_Zn_BS"/>
</dbReference>
<name>A0A8K2AC26_9CYAN</name>
<keyword evidence="6" id="KW-1185">Reference proteome</keyword>
<dbReference type="InterPro" id="IPR011765">
    <property type="entry name" value="Pept_M16_N"/>
</dbReference>
<organism evidence="5 6">
    <name type="scientific">Petrachloros mirabilis ULC683</name>
    <dbReference type="NCBI Taxonomy" id="2781853"/>
    <lineage>
        <taxon>Bacteria</taxon>
        <taxon>Bacillati</taxon>
        <taxon>Cyanobacteriota</taxon>
        <taxon>Cyanophyceae</taxon>
        <taxon>Synechococcales</taxon>
        <taxon>Petrachlorosaceae</taxon>
        <taxon>Petrachloros</taxon>
        <taxon>Petrachloros mirabilis</taxon>
    </lineage>
</organism>
<dbReference type="PROSITE" id="PS00143">
    <property type="entry name" value="INSULINASE"/>
    <property type="match status" value="1"/>
</dbReference>
<dbReference type="Proteomes" id="UP000607397">
    <property type="component" value="Unassembled WGS sequence"/>
</dbReference>
<dbReference type="Gene3D" id="3.30.830.10">
    <property type="entry name" value="Metalloenzyme, LuxS/M16 peptidase-like"/>
    <property type="match status" value="2"/>
</dbReference>
<reference evidence="5" key="1">
    <citation type="submission" date="2019-12" db="EMBL/GenBank/DDBJ databases">
        <title>High-Quality draft genome sequences of three cyanobacteria isolated from the limestone walls of the Old Cathedral of Coimbra.</title>
        <authorList>
            <person name="Tiago I."/>
            <person name="Soares F."/>
            <person name="Portugal A."/>
        </authorList>
    </citation>
    <scope>NUCLEOTIDE SEQUENCE [LARGE SCALE GENOMIC DNA]</scope>
    <source>
        <strain evidence="5">C</strain>
    </source>
</reference>
<evidence type="ECO:0000313" key="6">
    <source>
        <dbReference type="Proteomes" id="UP000607397"/>
    </source>
</evidence>
<accession>A0A8K2AC26</accession>
<protein>
    <submittedName>
        <fullName evidence="5">Insulinase family protein</fullName>
    </submittedName>
</protein>